<evidence type="ECO:0000313" key="3">
    <source>
        <dbReference type="EMBL" id="GAA3361670.1"/>
    </source>
</evidence>
<keyword evidence="4" id="KW-1185">Reference proteome</keyword>
<gene>
    <name evidence="3" type="ORF">GCM10020366_46550</name>
</gene>
<evidence type="ECO:0000313" key="4">
    <source>
        <dbReference type="Proteomes" id="UP001500483"/>
    </source>
</evidence>
<comment type="caution">
    <text evidence="3">The sequence shown here is derived from an EMBL/GenBank/DDBJ whole genome shotgun (WGS) entry which is preliminary data.</text>
</comment>
<reference evidence="4" key="1">
    <citation type="journal article" date="2019" name="Int. J. Syst. Evol. Microbiol.">
        <title>The Global Catalogue of Microorganisms (GCM) 10K type strain sequencing project: providing services to taxonomists for standard genome sequencing and annotation.</title>
        <authorList>
            <consortium name="The Broad Institute Genomics Platform"/>
            <consortium name="The Broad Institute Genome Sequencing Center for Infectious Disease"/>
            <person name="Wu L."/>
            <person name="Ma J."/>
        </authorList>
    </citation>
    <scope>NUCLEOTIDE SEQUENCE [LARGE SCALE GENOMIC DNA]</scope>
    <source>
        <strain evidence="4">JCM 9687</strain>
    </source>
</reference>
<name>A0ABP6RW12_9PSEU</name>
<sequence length="193" mass="20447">MPIRTHRGRAAVYRRLWGWPLRSPKHLVTAVIVLAAAATTIGIMLPEPPPSRNYRDPSGGTEQHQAVPAPASPTPAPPTISVPNTPPAPAPADPAGLHVVEAWGAKWATHPPGTPAGKWVESLRPYTTDEFITVMTSVDPANVPSTRITGPAVPLSSTANAIAARLPTDAGDIEVDVMRTEQGWRVSGYNKVS</sequence>
<feature type="compositionally biased region" description="Pro residues" evidence="1">
    <location>
        <begin position="70"/>
        <end position="92"/>
    </location>
</feature>
<evidence type="ECO:0000256" key="1">
    <source>
        <dbReference type="SAM" id="MobiDB-lite"/>
    </source>
</evidence>
<organism evidence="3 4">
    <name type="scientific">Saccharopolyspora gregorii</name>
    <dbReference type="NCBI Taxonomy" id="33914"/>
    <lineage>
        <taxon>Bacteria</taxon>
        <taxon>Bacillati</taxon>
        <taxon>Actinomycetota</taxon>
        <taxon>Actinomycetes</taxon>
        <taxon>Pseudonocardiales</taxon>
        <taxon>Pseudonocardiaceae</taxon>
        <taxon>Saccharopolyspora</taxon>
    </lineage>
</organism>
<evidence type="ECO:0000256" key="2">
    <source>
        <dbReference type="SAM" id="Phobius"/>
    </source>
</evidence>
<feature type="region of interest" description="Disordered" evidence="1">
    <location>
        <begin position="45"/>
        <end position="92"/>
    </location>
</feature>
<dbReference type="Proteomes" id="UP001500483">
    <property type="component" value="Unassembled WGS sequence"/>
</dbReference>
<keyword evidence="2" id="KW-1133">Transmembrane helix</keyword>
<feature type="transmembrane region" description="Helical" evidence="2">
    <location>
        <begin position="26"/>
        <end position="45"/>
    </location>
</feature>
<keyword evidence="2" id="KW-0472">Membrane</keyword>
<evidence type="ECO:0008006" key="5">
    <source>
        <dbReference type="Google" id="ProtNLM"/>
    </source>
</evidence>
<dbReference type="EMBL" id="BAAAYK010000038">
    <property type="protein sequence ID" value="GAA3361670.1"/>
    <property type="molecule type" value="Genomic_DNA"/>
</dbReference>
<dbReference type="RefSeq" id="WP_224966693.1">
    <property type="nucleotide sequence ID" value="NZ_BAAAYK010000038.1"/>
</dbReference>
<keyword evidence="2" id="KW-0812">Transmembrane</keyword>
<protein>
    <recommendedName>
        <fullName evidence="5">Secreted protein</fullName>
    </recommendedName>
</protein>
<accession>A0ABP6RW12</accession>
<proteinExistence type="predicted"/>